<dbReference type="AlphaFoldDB" id="A0A0V1ATR9"/>
<evidence type="ECO:0000313" key="1">
    <source>
        <dbReference type="EMBL" id="KRY28177.1"/>
    </source>
</evidence>
<dbReference type="EMBL" id="JYDH01000215">
    <property type="protein sequence ID" value="KRY28177.1"/>
    <property type="molecule type" value="Genomic_DNA"/>
</dbReference>
<gene>
    <name evidence="1" type="ORF">T01_14815</name>
</gene>
<dbReference type="OrthoDB" id="5919083at2759"/>
<organism evidence="1 2">
    <name type="scientific">Trichinella spiralis</name>
    <name type="common">Trichina worm</name>
    <dbReference type="NCBI Taxonomy" id="6334"/>
    <lineage>
        <taxon>Eukaryota</taxon>
        <taxon>Metazoa</taxon>
        <taxon>Ecdysozoa</taxon>
        <taxon>Nematoda</taxon>
        <taxon>Enoplea</taxon>
        <taxon>Dorylaimia</taxon>
        <taxon>Trichinellida</taxon>
        <taxon>Trichinellidae</taxon>
        <taxon>Trichinella</taxon>
    </lineage>
</organism>
<protein>
    <submittedName>
        <fullName evidence="1">Uncharacterized protein</fullName>
    </submittedName>
</protein>
<evidence type="ECO:0000313" key="2">
    <source>
        <dbReference type="Proteomes" id="UP000054776"/>
    </source>
</evidence>
<comment type="caution">
    <text evidence="1">The sequence shown here is derived from an EMBL/GenBank/DDBJ whole genome shotgun (WGS) entry which is preliminary data.</text>
</comment>
<name>A0A0V1ATR9_TRISP</name>
<dbReference type="Proteomes" id="UP000054776">
    <property type="component" value="Unassembled WGS sequence"/>
</dbReference>
<accession>A0A0V1ATR9</accession>
<reference evidence="1 2" key="1">
    <citation type="submission" date="2015-01" db="EMBL/GenBank/DDBJ databases">
        <title>Evolution of Trichinella species and genotypes.</title>
        <authorList>
            <person name="Korhonen P.K."/>
            <person name="Edoardo P."/>
            <person name="Giuseppe L.R."/>
            <person name="Gasser R.B."/>
        </authorList>
    </citation>
    <scope>NUCLEOTIDE SEQUENCE [LARGE SCALE GENOMIC DNA]</scope>
    <source>
        <strain evidence="1">ISS3</strain>
    </source>
</reference>
<proteinExistence type="predicted"/>
<sequence length="197" mass="21688">MNEEIPSATETVPRADVLAIFDGYSFSPTLVFVREHMVDQGGKNWPRLSMPVSLPTVVQYVSITGIVHWSAGQLNETRFQEPLLTKSYWPGSSSSSGNWAPWTLSLTAFYFNHITINGPNAACDKLICLQTWPKSTEFDPDLEAVLKRGCFASCLVEPDGRVCVLPATICPNAAKVALKYTTRITLLTKVGAFSRSN</sequence>
<keyword evidence="2" id="KW-1185">Reference proteome</keyword>
<dbReference type="InParanoid" id="A0A0V1ATR9"/>